<evidence type="ECO:0000313" key="2">
    <source>
        <dbReference type="Proteomes" id="UP000053099"/>
    </source>
</evidence>
<sequence length="139" mass="15288">MEVEIRRARHAAYLRLAAAHAGPLGPALLGHPELAPLYSKAYAACGGAEGLPCAGVGGEPRVCVVRRLEHLAYSALRGGKRRREQEKAMVEGLLVCMGHLTREFPPEFTPVLEATRKALEKDLEYLRKELSERETSRVS</sequence>
<proteinExistence type="predicted"/>
<name>A0A0N0ZRW0_THESC</name>
<dbReference type="EMBL" id="LJJR01000004">
    <property type="protein sequence ID" value="KPD32874.1"/>
    <property type="molecule type" value="Genomic_DNA"/>
</dbReference>
<evidence type="ECO:0000313" key="1">
    <source>
        <dbReference type="EMBL" id="KPD32874.1"/>
    </source>
</evidence>
<dbReference type="AlphaFoldDB" id="A0A0N0ZRW0"/>
<dbReference type="PATRIC" id="fig|37636.3.peg.1434"/>
<protein>
    <submittedName>
        <fullName evidence="1">Uncharacterized protein</fullName>
    </submittedName>
</protein>
<organism evidence="1 2">
    <name type="scientific">Thermus scotoductus</name>
    <dbReference type="NCBI Taxonomy" id="37636"/>
    <lineage>
        <taxon>Bacteria</taxon>
        <taxon>Thermotogati</taxon>
        <taxon>Deinococcota</taxon>
        <taxon>Deinococci</taxon>
        <taxon>Thermales</taxon>
        <taxon>Thermaceae</taxon>
        <taxon>Thermus</taxon>
    </lineage>
</organism>
<dbReference type="Proteomes" id="UP000053099">
    <property type="component" value="Unassembled WGS sequence"/>
</dbReference>
<gene>
    <name evidence="1" type="ORF">AN926_01370</name>
</gene>
<comment type="caution">
    <text evidence="1">The sequence shown here is derived from an EMBL/GenBank/DDBJ whole genome shotgun (WGS) entry which is preliminary data.</text>
</comment>
<accession>A0A0N0ZRW0</accession>
<reference evidence="1 2" key="1">
    <citation type="submission" date="2015-09" db="EMBL/GenBank/DDBJ databases">
        <title>Draft genome sequence of Thermus scotoductus strain K1 isolated from a geothermal spring in Nagorno-Karabakh, Armenia.</title>
        <authorList>
            <person name="Saghatelyan A."/>
            <person name="Poghosyan L."/>
            <person name="Panosyan H."/>
            <person name="Birkeland N.-K."/>
        </authorList>
    </citation>
    <scope>NUCLEOTIDE SEQUENCE [LARGE SCALE GENOMIC DNA]</scope>
    <source>
        <strain evidence="1 2">K1</strain>
    </source>
</reference>